<comment type="similarity">
    <text evidence="9">Belongs to the ERI2 family.</text>
</comment>
<reference evidence="15 16" key="1">
    <citation type="submission" date="2024-09" db="EMBL/GenBank/DDBJ databases">
        <title>A chromosome-level genome assembly of Gray's grenadier anchovy, Coilia grayii.</title>
        <authorList>
            <person name="Fu Z."/>
        </authorList>
    </citation>
    <scope>NUCLEOTIDE SEQUENCE [LARGE SCALE GENOMIC DNA]</scope>
    <source>
        <strain evidence="15">G4</strain>
        <tissue evidence="15">Muscle</tissue>
    </source>
</reference>
<gene>
    <name evidence="15" type="ORF">ACEWY4_017570</name>
</gene>
<evidence type="ECO:0000256" key="2">
    <source>
        <dbReference type="ARBA" id="ARBA00022722"/>
    </source>
</evidence>
<feature type="compositionally biased region" description="Basic and acidic residues" evidence="13">
    <location>
        <begin position="274"/>
        <end position="289"/>
    </location>
</feature>
<feature type="compositionally biased region" description="Polar residues" evidence="13">
    <location>
        <begin position="304"/>
        <end position="324"/>
    </location>
</feature>
<keyword evidence="5" id="KW-0378">Hydrolase</keyword>
<keyword evidence="3" id="KW-0479">Metal-binding</keyword>
<proteinExistence type="inferred from homology"/>
<dbReference type="GO" id="GO:0008270">
    <property type="term" value="F:zinc ion binding"/>
    <property type="evidence" value="ECO:0007669"/>
    <property type="project" value="UniProtKB-KW"/>
</dbReference>
<dbReference type="InterPro" id="IPR013520">
    <property type="entry name" value="Ribonucl_H"/>
</dbReference>
<evidence type="ECO:0000256" key="10">
    <source>
        <dbReference type="ARBA" id="ARBA00068097"/>
    </source>
</evidence>
<evidence type="ECO:0000256" key="1">
    <source>
        <dbReference type="ARBA" id="ARBA00001946"/>
    </source>
</evidence>
<evidence type="ECO:0000256" key="5">
    <source>
        <dbReference type="ARBA" id="ARBA00022801"/>
    </source>
</evidence>
<organism evidence="15 16">
    <name type="scientific">Coilia grayii</name>
    <name type="common">Gray's grenadier anchovy</name>
    <dbReference type="NCBI Taxonomy" id="363190"/>
    <lineage>
        <taxon>Eukaryota</taxon>
        <taxon>Metazoa</taxon>
        <taxon>Chordata</taxon>
        <taxon>Craniata</taxon>
        <taxon>Vertebrata</taxon>
        <taxon>Euteleostomi</taxon>
        <taxon>Actinopterygii</taxon>
        <taxon>Neopterygii</taxon>
        <taxon>Teleostei</taxon>
        <taxon>Clupei</taxon>
        <taxon>Clupeiformes</taxon>
        <taxon>Clupeoidei</taxon>
        <taxon>Engraulidae</taxon>
        <taxon>Coilinae</taxon>
        <taxon>Coilia</taxon>
    </lineage>
</organism>
<evidence type="ECO:0000259" key="14">
    <source>
        <dbReference type="PROSITE" id="PS51999"/>
    </source>
</evidence>
<feature type="compositionally biased region" description="Polar residues" evidence="13">
    <location>
        <begin position="657"/>
        <end position="667"/>
    </location>
</feature>
<dbReference type="PANTHER" id="PTHR23044">
    <property type="entry name" value="3'-5' EXONUCLEASE ERI1-RELATED"/>
    <property type="match status" value="1"/>
</dbReference>
<evidence type="ECO:0000256" key="12">
    <source>
        <dbReference type="PROSITE-ProRule" id="PRU01343"/>
    </source>
</evidence>
<comment type="caution">
    <text evidence="15">The sequence shown here is derived from an EMBL/GenBank/DDBJ whole genome shotgun (WGS) entry which is preliminary data.</text>
</comment>
<feature type="region of interest" description="Disordered" evidence="13">
    <location>
        <begin position="644"/>
        <end position="703"/>
    </location>
</feature>
<dbReference type="InterPro" id="IPR012337">
    <property type="entry name" value="RNaseH-like_sf"/>
</dbReference>
<keyword evidence="8" id="KW-0460">Magnesium</keyword>
<keyword evidence="4 12" id="KW-0863">Zinc-finger</keyword>
<dbReference type="PANTHER" id="PTHR23044:SF61">
    <property type="entry name" value="3'-5' EXORIBONUCLEASE 1-RELATED"/>
    <property type="match status" value="1"/>
</dbReference>
<keyword evidence="2" id="KW-0540">Nuclease</keyword>
<evidence type="ECO:0000256" key="11">
    <source>
        <dbReference type="ARBA" id="ARBA00083876"/>
    </source>
</evidence>
<dbReference type="Pfam" id="PF00929">
    <property type="entry name" value="RNase_T"/>
    <property type="match status" value="1"/>
</dbReference>
<dbReference type="AlphaFoldDB" id="A0ABD1JK46"/>
<feature type="region of interest" description="Disordered" evidence="13">
    <location>
        <begin position="265"/>
        <end position="324"/>
    </location>
</feature>
<keyword evidence="6" id="KW-0862">Zinc</keyword>
<dbReference type="SUPFAM" id="SSF53098">
    <property type="entry name" value="Ribonuclease H-like"/>
    <property type="match status" value="1"/>
</dbReference>
<feature type="compositionally biased region" description="Low complexity" evidence="13">
    <location>
        <begin position="673"/>
        <end position="690"/>
    </location>
</feature>
<evidence type="ECO:0000256" key="6">
    <source>
        <dbReference type="ARBA" id="ARBA00022833"/>
    </source>
</evidence>
<dbReference type="EMBL" id="JBHFQA010000015">
    <property type="protein sequence ID" value="KAL2086511.1"/>
    <property type="molecule type" value="Genomic_DNA"/>
</dbReference>
<evidence type="ECO:0000313" key="15">
    <source>
        <dbReference type="EMBL" id="KAL2086511.1"/>
    </source>
</evidence>
<evidence type="ECO:0000256" key="7">
    <source>
        <dbReference type="ARBA" id="ARBA00022839"/>
    </source>
</evidence>
<keyword evidence="16" id="KW-1185">Reference proteome</keyword>
<dbReference type="Gene3D" id="3.30.420.10">
    <property type="entry name" value="Ribonuclease H-like superfamily/Ribonuclease H"/>
    <property type="match status" value="1"/>
</dbReference>
<accession>A0ABD1JK46</accession>
<evidence type="ECO:0000256" key="4">
    <source>
        <dbReference type="ARBA" id="ARBA00022771"/>
    </source>
</evidence>
<name>A0ABD1JK46_9TELE</name>
<dbReference type="PROSITE" id="PS51999">
    <property type="entry name" value="ZF_GRF"/>
    <property type="match status" value="1"/>
</dbReference>
<dbReference type="InterPro" id="IPR051274">
    <property type="entry name" value="3-5_Exoribonuclease"/>
</dbReference>
<dbReference type="Pfam" id="PF06839">
    <property type="entry name" value="Zn_ribbon_GRF"/>
    <property type="match status" value="1"/>
</dbReference>
<evidence type="ECO:0000256" key="9">
    <source>
        <dbReference type="ARBA" id="ARBA00038042"/>
    </source>
</evidence>
<evidence type="ECO:0000256" key="8">
    <source>
        <dbReference type="ARBA" id="ARBA00022842"/>
    </source>
</evidence>
<protein>
    <recommendedName>
        <fullName evidence="10">ERI1 exoribonuclease 2</fullName>
    </recommendedName>
    <alternativeName>
        <fullName evidence="11">Exonuclease domain-containing protein 1</fullName>
    </alternativeName>
</protein>
<dbReference type="GO" id="GO:0004527">
    <property type="term" value="F:exonuclease activity"/>
    <property type="evidence" value="ECO:0007669"/>
    <property type="project" value="UniProtKB-KW"/>
</dbReference>
<sequence length="804" mass="86870">MCIVTSVFITARSFSFRQLGIIRKRKQNKEPGQTKRPGSKQYFPYLIIIDFESTCWKEKNNYGQEIIEFPAVLLNTSTGEVESEFHTYVQPQEHPVLSEFCTELTGITQTQVEAGVPLAICLSRFTRWLQTLQQERGVAFVRGGKAPLVAGSPCAFVTWSDWDLGVCLLYECKRKQICKPEALNSWIDLRATYKLFYDRKPKGLNGALQDLGIEFSGREHSGLDDARNTARLAWRMIIDGCFMKITKSLDRAPLKAKSMFPNASIQNASSDQHGQSKTETQDGATRPHTESSLPQSAAKPPSDSLPTHTSLNTHNNQTSDSCQYQSLVTPRTVLSGLSCRHPYDGSLIGSMTRQYAAAGIHPPGPSPSPRTAGLVLVSTTVGSHSDLQPKQLNFDLEASDVDWTDGVLLPETDESGSYDDVVLEEEHDIGSHGNSPQATANRRACWNVPGRITSSCVTPTADSVVVPVTRSKLASANTTPNNNQLQRTSDEACFKKPRPVSAPAGVLQRSILRPFNRKTTSPIGSAIHMSVTPSCSARNSVLCKTTTSSNLCPTSSLQISTTTSISTTSTTLHQTTSGSLASNHSLRSIATPCSSITQHCTTSGSSVSNHSLDSSANFSSSTTKYPYTTPRSSLLQSLVHHSKSFHGHNEQRVSDKTPATSSRTFTVYQDVESQPSTSTGKQTSTGGSFSVPPSVLSSRVNQSQRGGVARVAGKLTSPLCGCGRRAKRLTVGNGGPNHGRAFYCCPVRRSGSGPANANWKKKEGCGFFKWESALLCSVTPGLTRKACRGGGGGVPHLLSGKLLL</sequence>
<dbReference type="InterPro" id="IPR010666">
    <property type="entry name" value="Znf_GRF"/>
</dbReference>
<evidence type="ECO:0000256" key="3">
    <source>
        <dbReference type="ARBA" id="ARBA00022723"/>
    </source>
</evidence>
<evidence type="ECO:0000256" key="13">
    <source>
        <dbReference type="SAM" id="MobiDB-lite"/>
    </source>
</evidence>
<dbReference type="InterPro" id="IPR047201">
    <property type="entry name" value="ERI-1_3'hExo-like"/>
</dbReference>
<evidence type="ECO:0000313" key="16">
    <source>
        <dbReference type="Proteomes" id="UP001591681"/>
    </source>
</evidence>
<keyword evidence="7" id="KW-0269">Exonuclease</keyword>
<dbReference type="FunFam" id="3.30.420.10:FF:000062">
    <property type="entry name" value="ERI1 exoribonuclease 2 isoform X1"/>
    <property type="match status" value="1"/>
</dbReference>
<feature type="domain" description="GRF-type" evidence="14">
    <location>
        <begin position="720"/>
        <end position="774"/>
    </location>
</feature>
<feature type="region of interest" description="Disordered" evidence="13">
    <location>
        <begin position="603"/>
        <end position="623"/>
    </location>
</feature>
<dbReference type="InterPro" id="IPR036397">
    <property type="entry name" value="RNaseH_sf"/>
</dbReference>
<dbReference type="Proteomes" id="UP001591681">
    <property type="component" value="Unassembled WGS sequence"/>
</dbReference>
<dbReference type="CDD" id="cd06133">
    <property type="entry name" value="ERI-1_3'hExo_like"/>
    <property type="match status" value="1"/>
</dbReference>
<dbReference type="SMART" id="SM00479">
    <property type="entry name" value="EXOIII"/>
    <property type="match status" value="1"/>
</dbReference>
<feature type="compositionally biased region" description="Polar residues" evidence="13">
    <location>
        <begin position="603"/>
        <end position="618"/>
    </location>
</feature>
<comment type="cofactor">
    <cofactor evidence="1">
        <name>Mg(2+)</name>
        <dbReference type="ChEBI" id="CHEBI:18420"/>
    </cofactor>
</comment>